<dbReference type="Pfam" id="PF23844">
    <property type="entry name" value="NCTSP_N"/>
    <property type="match status" value="1"/>
</dbReference>
<proteinExistence type="predicted"/>
<dbReference type="InterPro" id="IPR011740">
    <property type="entry name" value="DUF2460"/>
</dbReference>
<evidence type="ECO:0000259" key="3">
    <source>
        <dbReference type="Pfam" id="PF23844"/>
    </source>
</evidence>
<protein>
    <submittedName>
        <fullName evidence="5">DUF2460 domain-containing protein</fullName>
    </submittedName>
</protein>
<feature type="domain" description="Non-contractile tail sheath TIM barrel" evidence="4">
    <location>
        <begin position="210"/>
        <end position="553"/>
    </location>
</feature>
<dbReference type="NCBIfam" id="TIGR02217">
    <property type="entry name" value="chp_TIGR02217"/>
    <property type="match status" value="1"/>
</dbReference>
<evidence type="ECO:0000313" key="6">
    <source>
        <dbReference type="Proteomes" id="UP000824300"/>
    </source>
</evidence>
<feature type="region of interest" description="Disordered" evidence="1">
    <location>
        <begin position="645"/>
        <end position="666"/>
    </location>
</feature>
<dbReference type="InterPro" id="IPR057102">
    <property type="entry name" value="NCTSP_N"/>
</dbReference>
<keyword evidence="6" id="KW-1185">Reference proteome</keyword>
<gene>
    <name evidence="5" type="ORF">K3162_09215</name>
</gene>
<feature type="domain" description="DUF2460" evidence="2">
    <location>
        <begin position="568"/>
        <end position="765"/>
    </location>
</feature>
<feature type="domain" description="Non-contractile tail sheath N-terminal" evidence="3">
    <location>
        <begin position="17"/>
        <end position="205"/>
    </location>
</feature>
<dbReference type="Pfam" id="PF09343">
    <property type="entry name" value="DUF2460"/>
    <property type="match status" value="1"/>
</dbReference>
<evidence type="ECO:0000259" key="4">
    <source>
        <dbReference type="Pfam" id="PF23845"/>
    </source>
</evidence>
<accession>A0ABX8ZVW3</accession>
<evidence type="ECO:0000313" key="5">
    <source>
        <dbReference type="EMBL" id="QZD91732.1"/>
    </source>
</evidence>
<dbReference type="EMBL" id="CP081296">
    <property type="protein sequence ID" value="QZD91732.1"/>
    <property type="molecule type" value="Genomic_DNA"/>
</dbReference>
<sequence>MAFWLASERRRQQSDWIQRFDPRFWTVNFPRPMMASVVTTAHDAMRLDLDFYHEGELAGLIWDSEDTLDHPLLAYETRKDYAHCILRFRWKSSGLVALDQPHGPTLTIEGRDASGTPRSWYVRLWNYAEGTPTEASIELPFSKLQSGYTLPGEAIHAGDIDRMFISLAPVGYVEGSSNRLPARRSGWAELTGISCEGEVAMLEIGDVMIPAHGEQMATAYDDAFNQTPARLLRQVEQLGYRGRIVHYVGMSHYYRLEDNMTRVRYGGELCEPARKWHADFFARAVDMGFAPIASLSYELLAQDCPDWWQQRDWNWNYGRTGWDPPSALLSPLSVPAMQFLRSIAAQFVTVMEDAGAEVLFQIGEPWWWIQPDTGAPCIFDYSARQFWGSDIVAITDMRAPMNDAQKALLDRAGQALSDSTDALAQAVRDAATGAAEVMLLAFTPTVLDPQMPELYRANLPVGWAYPAFDRLQLEDYDWLIQGADALRRQALEFVDERLGYPTASQDYLAGFVLDPDDAHTFWPRIDRALDEARERGVEHRFVWALPQVSRDGYTRLPTYEEDEVSPFDDVTYPLSLGTNASASPEFSTSVAVTASGHERRNALWSDARMRYDVGPGVRSQSELRVLLGFFRARFGPARGFRLRDPHDFSSNGGAGEPTAGDEIIGHGDGLSADFQLRRNYGEQRRPITRPEEGSILVSIDGVPASGWTHVGKGLIRFDAPPPAGAEIRAGFRFDVPVRFAEDRLDISGATFAAGEAPSVPLVEIREAS</sequence>
<reference evidence="5 6" key="1">
    <citation type="submission" date="2021-08" db="EMBL/GenBank/DDBJ databases">
        <title>Comparative Genomics Analysis of the Genus Qipengyuania Reveals Extensive Genetic Diversity and Metabolic Versatility, Including the Description of Fifteen Novel Species.</title>
        <authorList>
            <person name="Liu Y."/>
        </authorList>
    </citation>
    <scope>NUCLEOTIDE SEQUENCE [LARGE SCALE GENOMIC DNA]</scope>
    <source>
        <strain evidence="5 6">1NDW3</strain>
    </source>
</reference>
<organism evidence="5 6">
    <name type="scientific">Qipengyuania xiapuensis</name>
    <dbReference type="NCBI Taxonomy" id="2867236"/>
    <lineage>
        <taxon>Bacteria</taxon>
        <taxon>Pseudomonadati</taxon>
        <taxon>Pseudomonadota</taxon>
        <taxon>Alphaproteobacteria</taxon>
        <taxon>Sphingomonadales</taxon>
        <taxon>Erythrobacteraceae</taxon>
        <taxon>Qipengyuania</taxon>
    </lineage>
</organism>
<dbReference type="Pfam" id="PF23845">
    <property type="entry name" value="TIM-barrel_NCTSP"/>
    <property type="match status" value="1"/>
</dbReference>
<dbReference type="RefSeq" id="WP_221427437.1">
    <property type="nucleotide sequence ID" value="NZ_CP081296.1"/>
</dbReference>
<name>A0ABX8ZVW3_9SPHN</name>
<evidence type="ECO:0000259" key="2">
    <source>
        <dbReference type="Pfam" id="PF09343"/>
    </source>
</evidence>
<dbReference type="Proteomes" id="UP000824300">
    <property type="component" value="Chromosome"/>
</dbReference>
<evidence type="ECO:0000256" key="1">
    <source>
        <dbReference type="SAM" id="MobiDB-lite"/>
    </source>
</evidence>
<dbReference type="InterPro" id="IPR057122">
    <property type="entry name" value="TIM-barrel_NCTSP"/>
</dbReference>